<dbReference type="AlphaFoldDB" id="D1A5L8"/>
<dbReference type="Proteomes" id="UP000001918">
    <property type="component" value="Chromosome"/>
</dbReference>
<evidence type="ECO:0000313" key="3">
    <source>
        <dbReference type="Proteomes" id="UP000001918"/>
    </source>
</evidence>
<dbReference type="HOGENOM" id="CLU_142297_0_1_11"/>
<evidence type="ECO:0000259" key="1">
    <source>
        <dbReference type="Pfam" id="PF00934"/>
    </source>
</evidence>
<dbReference type="OrthoDB" id="3627085at2"/>
<reference evidence="2 3" key="1">
    <citation type="journal article" date="2011" name="Stand. Genomic Sci.">
        <title>Complete genome sequence of Thermomonospora curvata type strain (B9).</title>
        <authorList>
            <person name="Chertkov O."/>
            <person name="Sikorski J."/>
            <person name="Nolan M."/>
            <person name="Lapidus A."/>
            <person name="Lucas S."/>
            <person name="Del Rio T.G."/>
            <person name="Tice H."/>
            <person name="Cheng J.F."/>
            <person name="Goodwin L."/>
            <person name="Pitluck S."/>
            <person name="Liolios K."/>
            <person name="Ivanova N."/>
            <person name="Mavromatis K."/>
            <person name="Mikhailova N."/>
            <person name="Ovchinnikova G."/>
            <person name="Pati A."/>
            <person name="Chen A."/>
            <person name="Palaniappan K."/>
            <person name="Djao O.D."/>
            <person name="Land M."/>
            <person name="Hauser L."/>
            <person name="Chang Y.J."/>
            <person name="Jeffries C.D."/>
            <person name="Brettin T."/>
            <person name="Han C."/>
            <person name="Detter J.C."/>
            <person name="Rohde M."/>
            <person name="Goker M."/>
            <person name="Woyke T."/>
            <person name="Bristow J."/>
            <person name="Eisen J.A."/>
            <person name="Markowitz V."/>
            <person name="Hugenholtz P."/>
            <person name="Klenk H.P."/>
            <person name="Kyrpides N.C."/>
        </authorList>
    </citation>
    <scope>NUCLEOTIDE SEQUENCE [LARGE SCALE GENOMIC DNA]</scope>
    <source>
        <strain evidence="3">ATCC 19995 / DSM 43183 / JCM 3096 / KCTC 9072 / NBRC 15933 / NCIMB 10081 / Henssen B9</strain>
    </source>
</reference>
<proteinExistence type="predicted"/>
<dbReference type="KEGG" id="tcu:Tcur_0787"/>
<dbReference type="RefSeq" id="WP_012851162.1">
    <property type="nucleotide sequence ID" value="NC_013510.1"/>
</dbReference>
<keyword evidence="3" id="KW-1185">Reference proteome</keyword>
<evidence type="ECO:0000313" key="2">
    <source>
        <dbReference type="EMBL" id="ACY96378.1"/>
    </source>
</evidence>
<gene>
    <name evidence="2" type="ordered locus">Tcur_0787</name>
</gene>
<dbReference type="SUPFAM" id="SSF140453">
    <property type="entry name" value="EsxAB dimer-like"/>
    <property type="match status" value="1"/>
</dbReference>
<protein>
    <recommendedName>
        <fullName evidence="1">PE domain-containing protein</fullName>
    </recommendedName>
</protein>
<accession>D1A5L8</accession>
<feature type="domain" description="PE" evidence="1">
    <location>
        <begin position="7"/>
        <end position="95"/>
    </location>
</feature>
<dbReference type="Pfam" id="PF00934">
    <property type="entry name" value="PE"/>
    <property type="match status" value="1"/>
</dbReference>
<name>D1A5L8_THECD</name>
<sequence>MSDYRIQAQSMRTAASELERAGERLAEQWKAMLAAVQGMGEPWGSDDIGMLIGMSYKAIEAQADESLTGVAEELGAMAEGLRRAADNHQKAEEKNIKAVSTVYRNG</sequence>
<dbReference type="InterPro" id="IPR036689">
    <property type="entry name" value="ESAT-6-like_sf"/>
</dbReference>
<dbReference type="InterPro" id="IPR000084">
    <property type="entry name" value="PE-PGRS_N"/>
</dbReference>
<dbReference type="Gene3D" id="1.10.287.1060">
    <property type="entry name" value="ESAT-6-like"/>
    <property type="match status" value="1"/>
</dbReference>
<organism evidence="2 3">
    <name type="scientific">Thermomonospora curvata (strain ATCC 19995 / DSM 43183 / JCM 3096 / KCTC 9072 / NBRC 15933 / NCIMB 10081 / Henssen B9)</name>
    <dbReference type="NCBI Taxonomy" id="471852"/>
    <lineage>
        <taxon>Bacteria</taxon>
        <taxon>Bacillati</taxon>
        <taxon>Actinomycetota</taxon>
        <taxon>Actinomycetes</taxon>
        <taxon>Streptosporangiales</taxon>
        <taxon>Thermomonosporaceae</taxon>
        <taxon>Thermomonospora</taxon>
    </lineage>
</organism>
<dbReference type="STRING" id="471852.Tcur_0787"/>
<dbReference type="EMBL" id="CP001738">
    <property type="protein sequence ID" value="ACY96378.1"/>
    <property type="molecule type" value="Genomic_DNA"/>
</dbReference>